<evidence type="ECO:0000256" key="1">
    <source>
        <dbReference type="SAM" id="MobiDB-lite"/>
    </source>
</evidence>
<reference evidence="4" key="1">
    <citation type="submission" date="2016-11" db="UniProtKB">
        <authorList>
            <consortium name="WormBaseParasite"/>
        </authorList>
    </citation>
    <scope>IDENTIFICATION</scope>
</reference>
<sequence>VSSAQSQTLRLIFQFALPALLSLLHAKDRRRCAAGRRVRNPVGAVLRVPPAPQGRRRRRQQIRHRRAGRQEAAAEAAAATAAAAAAASPQQRTVDSTATSAVASAGLRSIVNVYGRCSCCGGGCGCGGLHLELLVKCNRLQRQHLEPTPSADAASAEAAVSQFGSRSCGQSGLEISSSSHPSSLRQRQSETTEAAAAGSGEVQIRQPGKRCANAFRSPTDGPVCSGVRQRALGETALLEADSSDRAGCQVTAHST</sequence>
<dbReference type="Proteomes" id="UP000095280">
    <property type="component" value="Unplaced"/>
</dbReference>
<evidence type="ECO:0000256" key="2">
    <source>
        <dbReference type="SAM" id="SignalP"/>
    </source>
</evidence>
<dbReference type="WBParaSite" id="maker-uti_cns_0011445-snap-gene-0.5-mRNA-1">
    <property type="protein sequence ID" value="maker-uti_cns_0011445-snap-gene-0.5-mRNA-1"/>
    <property type="gene ID" value="maker-uti_cns_0011445-snap-gene-0.5"/>
</dbReference>
<keyword evidence="3" id="KW-1185">Reference proteome</keyword>
<keyword evidence="2" id="KW-0732">Signal</keyword>
<evidence type="ECO:0000313" key="4">
    <source>
        <dbReference type="WBParaSite" id="maker-uti_cns_0011445-snap-gene-0.5-mRNA-1"/>
    </source>
</evidence>
<organism evidence="3 4">
    <name type="scientific">Macrostomum lignano</name>
    <dbReference type="NCBI Taxonomy" id="282301"/>
    <lineage>
        <taxon>Eukaryota</taxon>
        <taxon>Metazoa</taxon>
        <taxon>Spiralia</taxon>
        <taxon>Lophotrochozoa</taxon>
        <taxon>Platyhelminthes</taxon>
        <taxon>Rhabditophora</taxon>
        <taxon>Macrostomorpha</taxon>
        <taxon>Macrostomida</taxon>
        <taxon>Macrostomidae</taxon>
        <taxon>Macrostomum</taxon>
    </lineage>
</organism>
<feature type="compositionally biased region" description="Low complexity" evidence="1">
    <location>
        <begin position="171"/>
        <end position="201"/>
    </location>
</feature>
<dbReference type="AlphaFoldDB" id="A0A1I8ICB6"/>
<evidence type="ECO:0000313" key="3">
    <source>
        <dbReference type="Proteomes" id="UP000095280"/>
    </source>
</evidence>
<name>A0A1I8ICB6_9PLAT</name>
<accession>A0A1I8ICB6</accession>
<feature type="signal peptide" evidence="2">
    <location>
        <begin position="1"/>
        <end position="26"/>
    </location>
</feature>
<protein>
    <submittedName>
        <fullName evidence="4">Secreted protein</fullName>
    </submittedName>
</protein>
<feature type="chain" id="PRO_5009320850" evidence="2">
    <location>
        <begin position="27"/>
        <end position="255"/>
    </location>
</feature>
<feature type="region of interest" description="Disordered" evidence="1">
    <location>
        <begin position="170"/>
        <end position="209"/>
    </location>
</feature>
<feature type="region of interest" description="Disordered" evidence="1">
    <location>
        <begin position="236"/>
        <end position="255"/>
    </location>
</feature>
<proteinExistence type="predicted"/>